<organism evidence="9 10">
    <name type="scientific">Rhodocytophaga rosea</name>
    <dbReference type="NCBI Taxonomy" id="2704465"/>
    <lineage>
        <taxon>Bacteria</taxon>
        <taxon>Pseudomonadati</taxon>
        <taxon>Bacteroidota</taxon>
        <taxon>Cytophagia</taxon>
        <taxon>Cytophagales</taxon>
        <taxon>Rhodocytophagaceae</taxon>
        <taxon>Rhodocytophaga</taxon>
    </lineage>
</organism>
<dbReference type="InterPro" id="IPR047699">
    <property type="entry name" value="Permease_put_prefix"/>
</dbReference>
<evidence type="ECO:0000259" key="8">
    <source>
        <dbReference type="Pfam" id="PF12704"/>
    </source>
</evidence>
<dbReference type="Pfam" id="PF02687">
    <property type="entry name" value="FtsX"/>
    <property type="match status" value="2"/>
</dbReference>
<keyword evidence="2" id="KW-1003">Cell membrane</keyword>
<comment type="subcellular location">
    <subcellularLocation>
        <location evidence="1">Cell membrane</location>
        <topology evidence="1">Multi-pass membrane protein</topology>
    </subcellularLocation>
</comment>
<dbReference type="Pfam" id="PF12704">
    <property type="entry name" value="MacB_PCD"/>
    <property type="match status" value="2"/>
</dbReference>
<feature type="domain" description="ABC3 transporter permease C-terminal" evidence="7">
    <location>
        <begin position="761"/>
        <end position="870"/>
    </location>
</feature>
<keyword evidence="5 6" id="KW-0472">Membrane</keyword>
<evidence type="ECO:0000259" key="7">
    <source>
        <dbReference type="Pfam" id="PF02687"/>
    </source>
</evidence>
<evidence type="ECO:0000256" key="6">
    <source>
        <dbReference type="SAM" id="Phobius"/>
    </source>
</evidence>
<protein>
    <submittedName>
        <fullName evidence="9">FtsX-like permease family protein</fullName>
    </submittedName>
</protein>
<dbReference type="RefSeq" id="WP_162445963.1">
    <property type="nucleotide sequence ID" value="NZ_CP048222.1"/>
</dbReference>
<feature type="transmembrane region" description="Helical" evidence="6">
    <location>
        <begin position="368"/>
        <end position="389"/>
    </location>
</feature>
<feature type="transmembrane region" description="Helical" evidence="6">
    <location>
        <begin position="420"/>
        <end position="443"/>
    </location>
</feature>
<feature type="transmembrane region" description="Helical" evidence="6">
    <location>
        <begin position="506"/>
        <end position="529"/>
    </location>
</feature>
<dbReference type="PANTHER" id="PTHR30572:SF18">
    <property type="entry name" value="ABC-TYPE MACROLIDE FAMILY EXPORT SYSTEM PERMEASE COMPONENT 2"/>
    <property type="match status" value="1"/>
</dbReference>
<feature type="transmembrane region" description="Helical" evidence="6">
    <location>
        <begin position="757"/>
        <end position="777"/>
    </location>
</feature>
<keyword evidence="10" id="KW-1185">Reference proteome</keyword>
<evidence type="ECO:0000256" key="2">
    <source>
        <dbReference type="ARBA" id="ARBA00022475"/>
    </source>
</evidence>
<dbReference type="GO" id="GO:0005886">
    <property type="term" value="C:plasma membrane"/>
    <property type="evidence" value="ECO:0007669"/>
    <property type="project" value="UniProtKB-SubCell"/>
</dbReference>
<sequence>MKPISPPPAWLTKLLQRLHPSDSLEEVEGDLEELYAYWYNQYGKPKADVRYLLAVLSVLPPFVRQRSKKHSQPLYLTFSMIHYYIKHIRRGLARNKTYALLNMVGLTAGLVCFSLIALWVSDELSYDRFNKNYDRIFRLTALAKTESGVIKFAVSSAPMAKALKEDYAEVENTVRLDLREEIITHQGEQVLEKGILLADPSFFDVFTYQLTRGDVATALHEPYSIILTESAAKKYFGDSDPIGQTLLLNMYDTGYGASYKITGVMADPPYNAHFTFTMIVSFKTVEVAKPDVLTVDGWGDGSYYTYVLVKEGVDYKAFSDKIAQFYGKYVGERFAQWREIYFYQLQPLSDIYLRSHLQYELAATGNEMHVYIFSTIGIFILLLAGINYMNLATAQAVSKAKETGIKKVVGAFRHQLMIQYLLESILLAMAALMLAFVLCYLLQPLFFQITGKNLSLFTSPMLVVFLIGISLLLGMVSGIYPAFIISGFKPIVVLKGNFKSATQGIVLRKLLVVSQFVITILLISSIIIIDSQLTYIKNKDLGYNKDALLFLRVHGNADVVRRYAAFATELETNPIISGATVSNTLLGSLPSGESETVDAAGNKVQVNTARMAVDSNFIKVYGLHLLAGRNFDKVSPATKVLPVIVNESAIQRLGWKDASSAIGKPFNIGNQQGSIIGVVKDFHFSRLQHLIEPLAMYPSDGYFSRITLRTNVSQPAAVTAWLEKTWKKHFPGVLLDYIFSDSAIEAQYRAEERFARIFLYFSVLSLVIACLGLYGLIAYTTSQKTKEIGIRKVLGATATGIAGTLTKDFLKLVVLAFLIATPLAWFLMSRWLEDFAYRISISPWMFASAGLAVILIALLTISYQTIKAALANPVSSLRSE</sequence>
<gene>
    <name evidence="9" type="ORF">GXP67_26715</name>
</gene>
<feature type="domain" description="MacB-like periplasmic core" evidence="8">
    <location>
        <begin position="572"/>
        <end position="700"/>
    </location>
</feature>
<feature type="transmembrane region" description="Helical" evidence="6">
    <location>
        <begin position="812"/>
        <end position="832"/>
    </location>
</feature>
<dbReference type="Proteomes" id="UP000480178">
    <property type="component" value="Chromosome"/>
</dbReference>
<reference evidence="9 10" key="1">
    <citation type="submission" date="2020-01" db="EMBL/GenBank/DDBJ databases">
        <authorList>
            <person name="Kim M.K."/>
        </authorList>
    </citation>
    <scope>NUCLEOTIDE SEQUENCE [LARGE SCALE GENOMIC DNA]</scope>
    <source>
        <strain evidence="9 10">172606-1</strain>
    </source>
</reference>
<dbReference type="InterPro" id="IPR003838">
    <property type="entry name" value="ABC3_permease_C"/>
</dbReference>
<proteinExistence type="predicted"/>
<name>A0A6C0GR53_9BACT</name>
<evidence type="ECO:0000313" key="9">
    <source>
        <dbReference type="EMBL" id="QHT69980.1"/>
    </source>
</evidence>
<accession>A0A6C0GR53</accession>
<dbReference type="InterPro" id="IPR050250">
    <property type="entry name" value="Macrolide_Exporter_MacB"/>
</dbReference>
<feature type="transmembrane region" description="Helical" evidence="6">
    <location>
        <begin position="463"/>
        <end position="485"/>
    </location>
</feature>
<evidence type="ECO:0000256" key="3">
    <source>
        <dbReference type="ARBA" id="ARBA00022692"/>
    </source>
</evidence>
<keyword evidence="3 6" id="KW-0812">Transmembrane</keyword>
<keyword evidence="4 6" id="KW-1133">Transmembrane helix</keyword>
<dbReference type="EMBL" id="CP048222">
    <property type="protein sequence ID" value="QHT69980.1"/>
    <property type="molecule type" value="Genomic_DNA"/>
</dbReference>
<evidence type="ECO:0000256" key="5">
    <source>
        <dbReference type="ARBA" id="ARBA00023136"/>
    </source>
</evidence>
<evidence type="ECO:0000313" key="10">
    <source>
        <dbReference type="Proteomes" id="UP000480178"/>
    </source>
</evidence>
<evidence type="ECO:0000256" key="4">
    <source>
        <dbReference type="ARBA" id="ARBA00022989"/>
    </source>
</evidence>
<dbReference type="InterPro" id="IPR025857">
    <property type="entry name" value="MacB_PCD"/>
</dbReference>
<feature type="domain" description="MacB-like periplasmic core" evidence="8">
    <location>
        <begin position="100"/>
        <end position="324"/>
    </location>
</feature>
<feature type="transmembrane region" description="Helical" evidence="6">
    <location>
        <begin position="98"/>
        <end position="120"/>
    </location>
</feature>
<dbReference type="NCBIfam" id="NF038404">
    <property type="entry name" value="perm_prefix_2"/>
    <property type="match status" value="1"/>
</dbReference>
<feature type="domain" description="ABC3 transporter permease C-terminal" evidence="7">
    <location>
        <begin position="375"/>
        <end position="487"/>
    </location>
</feature>
<dbReference type="GO" id="GO:0022857">
    <property type="term" value="F:transmembrane transporter activity"/>
    <property type="evidence" value="ECO:0007669"/>
    <property type="project" value="TreeGrafter"/>
</dbReference>
<evidence type="ECO:0000256" key="1">
    <source>
        <dbReference type="ARBA" id="ARBA00004651"/>
    </source>
</evidence>
<feature type="transmembrane region" description="Helical" evidence="6">
    <location>
        <begin position="844"/>
        <end position="866"/>
    </location>
</feature>
<dbReference type="KEGG" id="rhoz:GXP67_26715"/>
<dbReference type="PANTHER" id="PTHR30572">
    <property type="entry name" value="MEMBRANE COMPONENT OF TRANSPORTER-RELATED"/>
    <property type="match status" value="1"/>
</dbReference>
<dbReference type="AlphaFoldDB" id="A0A6C0GR53"/>